<accession>A0A6J6GTD9</accession>
<reference evidence="1" key="1">
    <citation type="submission" date="2020-05" db="EMBL/GenBank/DDBJ databases">
        <authorList>
            <person name="Chiriac C."/>
            <person name="Salcher M."/>
            <person name="Ghai R."/>
            <person name="Kavagutti S V."/>
        </authorList>
    </citation>
    <scope>NUCLEOTIDE SEQUENCE</scope>
</reference>
<name>A0A6J6GTD9_9ZZZZ</name>
<dbReference type="EMBL" id="CAEZUP010000016">
    <property type="protein sequence ID" value="CAB4603119.1"/>
    <property type="molecule type" value="Genomic_DNA"/>
</dbReference>
<protein>
    <submittedName>
        <fullName evidence="1">Unannotated protein</fullName>
    </submittedName>
</protein>
<proteinExistence type="predicted"/>
<sequence length="208" mass="22244">MRENNHIHWQRPRPLGERVAGSCSSRRLASASGSPSGRFVAVVAALVFSAGLAACSNTSNIETVPRSESTITTISDVPFSAHFEIVDTELVAGENGSGWIVLDNRTGAPIVSKACTLYTPELRRSGRGQDLPALTCAGLWMIAVGEMRVPITFSTLDSMCSGSQNRGLGSCLPDGKPPKLEPNDYELTAWSMDRNLPTPPPVKIHVTP</sequence>
<gene>
    <name evidence="1" type="ORF">UFOPK1835_00567</name>
</gene>
<dbReference type="AlphaFoldDB" id="A0A6J6GTD9"/>
<evidence type="ECO:0000313" key="1">
    <source>
        <dbReference type="EMBL" id="CAB4603119.1"/>
    </source>
</evidence>
<organism evidence="1">
    <name type="scientific">freshwater metagenome</name>
    <dbReference type="NCBI Taxonomy" id="449393"/>
    <lineage>
        <taxon>unclassified sequences</taxon>
        <taxon>metagenomes</taxon>
        <taxon>ecological metagenomes</taxon>
    </lineage>
</organism>